<reference evidence="8" key="1">
    <citation type="submission" date="2016-11" db="UniProtKB">
        <authorList>
            <consortium name="WormBaseParasite"/>
        </authorList>
    </citation>
    <scope>IDENTIFICATION</scope>
</reference>
<dbReference type="PANTHER" id="PTHR23017:SF3">
    <property type="entry name" value="G-PROTEIN COUPLED RECEPTORS FAMILY 1 PROFILE DOMAIN-CONTAINING PROTEIN"/>
    <property type="match status" value="1"/>
</dbReference>
<keyword evidence="7" id="KW-1185">Reference proteome</keyword>
<evidence type="ECO:0000256" key="3">
    <source>
        <dbReference type="ARBA" id="ARBA00022989"/>
    </source>
</evidence>
<feature type="transmembrane region" description="Helical" evidence="5">
    <location>
        <begin position="252"/>
        <end position="273"/>
    </location>
</feature>
<feature type="domain" description="G-protein coupled receptors family 1 profile" evidence="6">
    <location>
        <begin position="107"/>
        <end position="202"/>
    </location>
</feature>
<feature type="transmembrane region" description="Helical" evidence="5">
    <location>
        <begin position="46"/>
        <end position="74"/>
    </location>
</feature>
<dbReference type="Pfam" id="PF10328">
    <property type="entry name" value="7TM_GPCR_Srx"/>
    <property type="match status" value="1"/>
</dbReference>
<feature type="transmembrane region" description="Helical" evidence="5">
    <location>
        <begin position="94"/>
        <end position="118"/>
    </location>
</feature>
<keyword evidence="3 5" id="KW-1133">Transmembrane helix</keyword>
<keyword evidence="4 5" id="KW-0472">Membrane</keyword>
<evidence type="ECO:0000256" key="5">
    <source>
        <dbReference type="SAM" id="Phobius"/>
    </source>
</evidence>
<organism evidence="7 8">
    <name type="scientific">Steinernema glaseri</name>
    <dbReference type="NCBI Taxonomy" id="37863"/>
    <lineage>
        <taxon>Eukaryota</taxon>
        <taxon>Metazoa</taxon>
        <taxon>Ecdysozoa</taxon>
        <taxon>Nematoda</taxon>
        <taxon>Chromadorea</taxon>
        <taxon>Rhabditida</taxon>
        <taxon>Tylenchina</taxon>
        <taxon>Panagrolaimomorpha</taxon>
        <taxon>Strongyloidoidea</taxon>
        <taxon>Steinernematidae</taxon>
        <taxon>Steinernema</taxon>
    </lineage>
</organism>
<sequence length="314" mass="35748">MNTSIQEIIYPHQFAIAAVLITSCIGFVLNAFVIQATVRTKIFGVSFGWICISQCLANLGQLSMFLFFIGPLAAIDMNLLKTYTGGRPGQLLNFFWYSCIMSHLLSSLNRLICLALPLQYNQIFTKRTTTAAMLFIWIFAFVLVIPQFSASCLMTFIESDFSFDFQDTECGRISAQYLDFAFSVSVICAIIVVDVATSLRIVWIRKGIYNTTTRRQVKFFIQTCTEEIILMICVLCFYKVSHYFDGHWMKFVLTTWLWIFAHTADGCVILLFNKELRSKAVLKLLPLMKTIAINVLFLNKSNRVMDGTSSSPNR</sequence>
<dbReference type="PROSITE" id="PS50262">
    <property type="entry name" value="G_PROTEIN_RECEP_F1_2"/>
    <property type="match status" value="1"/>
</dbReference>
<feature type="transmembrane region" description="Helical" evidence="5">
    <location>
        <begin position="130"/>
        <end position="157"/>
    </location>
</feature>
<dbReference type="Gene3D" id="1.20.1070.10">
    <property type="entry name" value="Rhodopsin 7-helix transmembrane proteins"/>
    <property type="match status" value="1"/>
</dbReference>
<evidence type="ECO:0000256" key="4">
    <source>
        <dbReference type="ARBA" id="ARBA00023136"/>
    </source>
</evidence>
<evidence type="ECO:0000256" key="1">
    <source>
        <dbReference type="ARBA" id="ARBA00004370"/>
    </source>
</evidence>
<keyword evidence="2 5" id="KW-0812">Transmembrane</keyword>
<dbReference type="AlphaFoldDB" id="A0A1I7YJA9"/>
<evidence type="ECO:0000313" key="7">
    <source>
        <dbReference type="Proteomes" id="UP000095287"/>
    </source>
</evidence>
<dbReference type="SUPFAM" id="SSF81321">
    <property type="entry name" value="Family A G protein-coupled receptor-like"/>
    <property type="match status" value="1"/>
</dbReference>
<evidence type="ECO:0000259" key="6">
    <source>
        <dbReference type="PROSITE" id="PS50262"/>
    </source>
</evidence>
<dbReference type="Proteomes" id="UP000095287">
    <property type="component" value="Unplaced"/>
</dbReference>
<dbReference type="PANTHER" id="PTHR23017">
    <property type="entry name" value="SERPENTINE RECEPTOR, CLASS X"/>
    <property type="match status" value="1"/>
</dbReference>
<dbReference type="CDD" id="cd00637">
    <property type="entry name" value="7tm_classA_rhodopsin-like"/>
    <property type="match status" value="1"/>
</dbReference>
<feature type="transmembrane region" description="Helical" evidence="5">
    <location>
        <begin position="219"/>
        <end position="240"/>
    </location>
</feature>
<evidence type="ECO:0000313" key="8">
    <source>
        <dbReference type="WBParaSite" id="L893_g1695.t1"/>
    </source>
</evidence>
<accession>A0A1I7YJA9</accession>
<feature type="transmembrane region" description="Helical" evidence="5">
    <location>
        <begin position="177"/>
        <end position="199"/>
    </location>
</feature>
<dbReference type="WBParaSite" id="L893_g1695.t1">
    <property type="protein sequence ID" value="L893_g1695.t1"/>
    <property type="gene ID" value="L893_g1695"/>
</dbReference>
<protein>
    <submittedName>
        <fullName evidence="8">G_PROTEIN_RECEP_F1_2 domain-containing protein</fullName>
    </submittedName>
</protein>
<dbReference type="InterPro" id="IPR019430">
    <property type="entry name" value="7TM_GPCR_serpentine_rcpt_Srx"/>
</dbReference>
<name>A0A1I7YJA9_9BILA</name>
<proteinExistence type="predicted"/>
<comment type="subcellular location">
    <subcellularLocation>
        <location evidence="1">Membrane</location>
    </subcellularLocation>
</comment>
<evidence type="ECO:0000256" key="2">
    <source>
        <dbReference type="ARBA" id="ARBA00022692"/>
    </source>
</evidence>
<dbReference type="GO" id="GO:0016020">
    <property type="term" value="C:membrane"/>
    <property type="evidence" value="ECO:0007669"/>
    <property type="project" value="UniProtKB-SubCell"/>
</dbReference>
<feature type="transmembrane region" description="Helical" evidence="5">
    <location>
        <begin position="12"/>
        <end position="34"/>
    </location>
</feature>
<dbReference type="InterPro" id="IPR017452">
    <property type="entry name" value="GPCR_Rhodpsn_7TM"/>
</dbReference>